<keyword evidence="5 9" id="KW-0418">Kinase</keyword>
<accession>A0A2A4T5V5</accession>
<evidence type="ECO:0000256" key="2">
    <source>
        <dbReference type="ARBA" id="ARBA00012438"/>
    </source>
</evidence>
<dbReference type="GO" id="GO:0005524">
    <property type="term" value="F:ATP binding"/>
    <property type="evidence" value="ECO:0007669"/>
    <property type="project" value="UniProtKB-KW"/>
</dbReference>
<evidence type="ECO:0000256" key="4">
    <source>
        <dbReference type="ARBA" id="ARBA00022741"/>
    </source>
</evidence>
<organism evidence="9 10">
    <name type="scientific">SAR324 cluster bacterium</name>
    <dbReference type="NCBI Taxonomy" id="2024889"/>
    <lineage>
        <taxon>Bacteria</taxon>
        <taxon>Deltaproteobacteria</taxon>
        <taxon>SAR324 cluster</taxon>
    </lineage>
</organism>
<reference evidence="10" key="1">
    <citation type="submission" date="2017-08" db="EMBL/GenBank/DDBJ databases">
        <title>A dynamic microbial community with high functional redundancy inhabits the cold, oxic subseafloor aquifer.</title>
        <authorList>
            <person name="Tully B.J."/>
            <person name="Wheat C.G."/>
            <person name="Glazer B.T."/>
            <person name="Huber J.A."/>
        </authorList>
    </citation>
    <scope>NUCLEOTIDE SEQUENCE [LARGE SCALE GENOMIC DNA]</scope>
</reference>
<dbReference type="Proteomes" id="UP000218113">
    <property type="component" value="Unassembled WGS sequence"/>
</dbReference>
<keyword evidence="3" id="KW-0808">Transferase</keyword>
<dbReference type="EC" id="2.7.13.3" evidence="2"/>
<proteinExistence type="predicted"/>
<evidence type="ECO:0000313" key="9">
    <source>
        <dbReference type="EMBL" id="PCI28774.1"/>
    </source>
</evidence>
<evidence type="ECO:0000256" key="6">
    <source>
        <dbReference type="ARBA" id="ARBA00022840"/>
    </source>
</evidence>
<dbReference type="EMBL" id="NVSR01000026">
    <property type="protein sequence ID" value="PCI28774.1"/>
    <property type="molecule type" value="Genomic_DNA"/>
</dbReference>
<dbReference type="PROSITE" id="PS50109">
    <property type="entry name" value="HIS_KIN"/>
    <property type="match status" value="1"/>
</dbReference>
<dbReference type="Pfam" id="PF02518">
    <property type="entry name" value="HATPase_c"/>
    <property type="match status" value="1"/>
</dbReference>
<evidence type="ECO:0000256" key="3">
    <source>
        <dbReference type="ARBA" id="ARBA00022679"/>
    </source>
</evidence>
<sequence>PFFTTTRGRGGTGLGLHIVFNLITQKLKGSIHCDSQKGKGTTFMISLPHTVEPD</sequence>
<evidence type="ECO:0000256" key="5">
    <source>
        <dbReference type="ARBA" id="ARBA00022777"/>
    </source>
</evidence>
<dbReference type="GO" id="GO:0000160">
    <property type="term" value="P:phosphorelay signal transduction system"/>
    <property type="evidence" value="ECO:0007669"/>
    <property type="project" value="UniProtKB-KW"/>
</dbReference>
<feature type="domain" description="Histidine kinase" evidence="8">
    <location>
        <begin position="1"/>
        <end position="51"/>
    </location>
</feature>
<feature type="non-terminal residue" evidence="9">
    <location>
        <position position="1"/>
    </location>
</feature>
<dbReference type="PANTHER" id="PTHR43065:SF46">
    <property type="entry name" value="C4-DICARBOXYLATE TRANSPORT SENSOR PROTEIN DCTB"/>
    <property type="match status" value="1"/>
</dbReference>
<evidence type="ECO:0000256" key="1">
    <source>
        <dbReference type="ARBA" id="ARBA00000085"/>
    </source>
</evidence>
<evidence type="ECO:0000259" key="8">
    <source>
        <dbReference type="PROSITE" id="PS50109"/>
    </source>
</evidence>
<comment type="catalytic activity">
    <reaction evidence="1">
        <text>ATP + protein L-histidine = ADP + protein N-phospho-L-histidine.</text>
        <dbReference type="EC" id="2.7.13.3"/>
    </reaction>
</comment>
<dbReference type="InterPro" id="IPR036890">
    <property type="entry name" value="HATPase_C_sf"/>
</dbReference>
<dbReference type="PANTHER" id="PTHR43065">
    <property type="entry name" value="SENSOR HISTIDINE KINASE"/>
    <property type="match status" value="1"/>
</dbReference>
<comment type="caution">
    <text evidence="9">The sequence shown here is derived from an EMBL/GenBank/DDBJ whole genome shotgun (WGS) entry which is preliminary data.</text>
</comment>
<dbReference type="GO" id="GO:0004673">
    <property type="term" value="F:protein histidine kinase activity"/>
    <property type="evidence" value="ECO:0007669"/>
    <property type="project" value="UniProtKB-EC"/>
</dbReference>
<dbReference type="PRINTS" id="PR00344">
    <property type="entry name" value="BCTRLSENSOR"/>
</dbReference>
<dbReference type="InterPro" id="IPR005467">
    <property type="entry name" value="His_kinase_dom"/>
</dbReference>
<keyword evidence="4" id="KW-0547">Nucleotide-binding</keyword>
<gene>
    <name evidence="9" type="ORF">COB67_05655</name>
</gene>
<name>A0A2A4T5V5_9DELT</name>
<dbReference type="InterPro" id="IPR003594">
    <property type="entry name" value="HATPase_dom"/>
</dbReference>
<evidence type="ECO:0000313" key="10">
    <source>
        <dbReference type="Proteomes" id="UP000218113"/>
    </source>
</evidence>
<evidence type="ECO:0000256" key="7">
    <source>
        <dbReference type="ARBA" id="ARBA00023012"/>
    </source>
</evidence>
<dbReference type="InterPro" id="IPR004358">
    <property type="entry name" value="Sig_transdc_His_kin-like_C"/>
</dbReference>
<keyword evidence="6" id="KW-0067">ATP-binding</keyword>
<dbReference type="Gene3D" id="3.30.565.10">
    <property type="entry name" value="Histidine kinase-like ATPase, C-terminal domain"/>
    <property type="match status" value="1"/>
</dbReference>
<protein>
    <recommendedName>
        <fullName evidence="2">histidine kinase</fullName>
        <ecNumber evidence="2">2.7.13.3</ecNumber>
    </recommendedName>
</protein>
<dbReference type="SUPFAM" id="SSF55874">
    <property type="entry name" value="ATPase domain of HSP90 chaperone/DNA topoisomerase II/histidine kinase"/>
    <property type="match status" value="1"/>
</dbReference>
<keyword evidence="7" id="KW-0902">Two-component regulatory system</keyword>
<dbReference type="AlphaFoldDB" id="A0A2A4T5V5"/>